<evidence type="ECO:0000313" key="2">
    <source>
        <dbReference type="Proteomes" id="UP000663852"/>
    </source>
</evidence>
<dbReference type="AlphaFoldDB" id="A0A815XZ91"/>
<proteinExistence type="predicted"/>
<name>A0A815XZ91_ADIRI</name>
<sequence>EIGSTASEVIPPCLPTPNPALEGFDQTFRKDAVQLVETRNIHKHFAACYKYSKGKNDSSKRCRMGMPRALVNVSNIDLTTGQITMRRSHPWINNFNE</sequence>
<feature type="non-terminal residue" evidence="1">
    <location>
        <position position="97"/>
    </location>
</feature>
<reference evidence="1" key="1">
    <citation type="submission" date="2021-02" db="EMBL/GenBank/DDBJ databases">
        <authorList>
            <person name="Nowell W R."/>
        </authorList>
    </citation>
    <scope>NUCLEOTIDE SEQUENCE</scope>
</reference>
<protein>
    <submittedName>
        <fullName evidence="1">Uncharacterized protein</fullName>
    </submittedName>
</protein>
<accession>A0A815XZ91</accession>
<dbReference type="EMBL" id="CAJNOJ010003269">
    <property type="protein sequence ID" value="CAF1563603.1"/>
    <property type="molecule type" value="Genomic_DNA"/>
</dbReference>
<feature type="non-terminal residue" evidence="1">
    <location>
        <position position="1"/>
    </location>
</feature>
<comment type="caution">
    <text evidence="1">The sequence shown here is derived from an EMBL/GenBank/DDBJ whole genome shotgun (WGS) entry which is preliminary data.</text>
</comment>
<organism evidence="1 2">
    <name type="scientific">Adineta ricciae</name>
    <name type="common">Rotifer</name>
    <dbReference type="NCBI Taxonomy" id="249248"/>
    <lineage>
        <taxon>Eukaryota</taxon>
        <taxon>Metazoa</taxon>
        <taxon>Spiralia</taxon>
        <taxon>Gnathifera</taxon>
        <taxon>Rotifera</taxon>
        <taxon>Eurotatoria</taxon>
        <taxon>Bdelloidea</taxon>
        <taxon>Adinetida</taxon>
        <taxon>Adinetidae</taxon>
        <taxon>Adineta</taxon>
    </lineage>
</organism>
<dbReference type="OrthoDB" id="10044356at2759"/>
<evidence type="ECO:0000313" key="1">
    <source>
        <dbReference type="EMBL" id="CAF1563603.1"/>
    </source>
</evidence>
<gene>
    <name evidence="1" type="ORF">EDS130_LOCUS46711</name>
</gene>
<dbReference type="Proteomes" id="UP000663852">
    <property type="component" value="Unassembled WGS sequence"/>
</dbReference>